<organism evidence="2 3">
    <name type="scientific">Ilex paraguariensis</name>
    <name type="common">yerba mate</name>
    <dbReference type="NCBI Taxonomy" id="185542"/>
    <lineage>
        <taxon>Eukaryota</taxon>
        <taxon>Viridiplantae</taxon>
        <taxon>Streptophyta</taxon>
        <taxon>Embryophyta</taxon>
        <taxon>Tracheophyta</taxon>
        <taxon>Spermatophyta</taxon>
        <taxon>Magnoliopsida</taxon>
        <taxon>eudicotyledons</taxon>
        <taxon>Gunneridae</taxon>
        <taxon>Pentapetalae</taxon>
        <taxon>asterids</taxon>
        <taxon>campanulids</taxon>
        <taxon>Aquifoliales</taxon>
        <taxon>Aquifoliaceae</taxon>
        <taxon>Ilex</taxon>
    </lineage>
</organism>
<evidence type="ECO:0000313" key="2">
    <source>
        <dbReference type="EMBL" id="CAK9144237.1"/>
    </source>
</evidence>
<dbReference type="PANTHER" id="PTHR31476">
    <property type="entry name" value="PROTEIN WHAT'S THIS FACTOR 1 HOMOLOG, CHLOROPLASTIC"/>
    <property type="match status" value="1"/>
</dbReference>
<accession>A0ABC8RQE9</accession>
<name>A0ABC8RQE9_9AQUA</name>
<dbReference type="InterPro" id="IPR021099">
    <property type="entry name" value="PORR_domain"/>
</dbReference>
<comment type="caution">
    <text evidence="2">The sequence shown here is derived from an EMBL/GenBank/DDBJ whole genome shotgun (WGS) entry which is preliminary data.</text>
</comment>
<dbReference type="InterPro" id="IPR045040">
    <property type="entry name" value="PORR_fam"/>
</dbReference>
<sequence>MRILERFIYRPNIYSQSPIPFGPFNSSTQKRWKKPANTAQTRLENRTRDLKLDKLMAHLHKLTLILDVYTLMSTRKRGPFVSVQLMSRWNHLIGLNVPIGAFLRKYPHIFEVFTHPITRNICCRFTSKFIGVIQEEESIVDELEHENVRTIKRLLMMSVNGSLHIHALRLVRRELGLPENFRESILRKYDNEFKLVDLEIVALVNRDENLGVAEVEKWREKEYREKWLSEFETKYAFPIDFPTGFRTEGGFREKLRNWQRLPYVKPYEKVEVVRVRTCGGIEKFEKRAVGILHELLSLSVEKMVEVERLAHFRRDLGIEVNIRELLLKHPGIFYISTKGNTQMVFLREAYRKGCLDEPNPIYVVRRKMVDLIFLGSRNTRELRTQKGKEETKQEVQCNENGGDRREGIAPGTSLSFGKTLIQICRLRAIRWNISHPSKLFPDISKINPLSPNAPNVIDYSLENL</sequence>
<dbReference type="Proteomes" id="UP001642360">
    <property type="component" value="Unassembled WGS sequence"/>
</dbReference>
<evidence type="ECO:0000259" key="1">
    <source>
        <dbReference type="Pfam" id="PF11955"/>
    </source>
</evidence>
<dbReference type="Pfam" id="PF11955">
    <property type="entry name" value="PORR"/>
    <property type="match status" value="1"/>
</dbReference>
<keyword evidence="3" id="KW-1185">Reference proteome</keyword>
<proteinExistence type="predicted"/>
<reference evidence="2 3" key="1">
    <citation type="submission" date="2024-02" db="EMBL/GenBank/DDBJ databases">
        <authorList>
            <person name="Vignale AGUSTIN F."/>
            <person name="Sosa J E."/>
            <person name="Modenutti C."/>
        </authorList>
    </citation>
    <scope>NUCLEOTIDE SEQUENCE [LARGE SCALE GENOMIC DNA]</scope>
</reference>
<dbReference type="PANTHER" id="PTHR31476:SF12">
    <property type="entry name" value="UBIQUITIN CARBOXYL-TERMINAL HYDROLASE FAMILY PROTEIN"/>
    <property type="match status" value="1"/>
</dbReference>
<feature type="domain" description="PORR" evidence="1">
    <location>
        <begin position="48"/>
        <end position="373"/>
    </location>
</feature>
<protein>
    <recommendedName>
        <fullName evidence="1">PORR domain-containing protein</fullName>
    </recommendedName>
</protein>
<evidence type="ECO:0000313" key="3">
    <source>
        <dbReference type="Proteomes" id="UP001642360"/>
    </source>
</evidence>
<dbReference type="EMBL" id="CAUOFW020001380">
    <property type="protein sequence ID" value="CAK9144237.1"/>
    <property type="molecule type" value="Genomic_DNA"/>
</dbReference>
<dbReference type="AlphaFoldDB" id="A0ABC8RQE9"/>
<gene>
    <name evidence="2" type="ORF">ILEXP_LOCUS11984</name>
</gene>